<dbReference type="OrthoDB" id="320547at2157"/>
<dbReference type="AlphaFoldDB" id="A0A4S3TS76"/>
<evidence type="ECO:0000313" key="1">
    <source>
        <dbReference type="EMBL" id="THE66225.1"/>
    </source>
</evidence>
<proteinExistence type="predicted"/>
<name>A0A4S3TS76_9EURY</name>
<organism evidence="1 2">
    <name type="scientific">Salinadaptatus halalkaliphilus</name>
    <dbReference type="NCBI Taxonomy" id="2419781"/>
    <lineage>
        <taxon>Archaea</taxon>
        <taxon>Methanobacteriati</taxon>
        <taxon>Methanobacteriota</taxon>
        <taxon>Stenosarchaea group</taxon>
        <taxon>Halobacteria</taxon>
        <taxon>Halobacteriales</taxon>
        <taxon>Natrialbaceae</taxon>
        <taxon>Salinadaptatus</taxon>
    </lineage>
</organism>
<comment type="caution">
    <text evidence="1">The sequence shown here is derived from an EMBL/GenBank/DDBJ whole genome shotgun (WGS) entry which is preliminary data.</text>
</comment>
<dbReference type="RefSeq" id="WP_141463204.1">
    <property type="nucleotide sequence ID" value="NZ_RBZW01000011.1"/>
</dbReference>
<keyword evidence="2" id="KW-1185">Reference proteome</keyword>
<gene>
    <name evidence="1" type="ORF">D8Y22_02815</name>
</gene>
<evidence type="ECO:0008006" key="3">
    <source>
        <dbReference type="Google" id="ProtNLM"/>
    </source>
</evidence>
<dbReference type="Proteomes" id="UP000318864">
    <property type="component" value="Unassembled WGS sequence"/>
</dbReference>
<dbReference type="EMBL" id="RBZW01000011">
    <property type="protein sequence ID" value="THE66225.1"/>
    <property type="molecule type" value="Genomic_DNA"/>
</dbReference>
<protein>
    <recommendedName>
        <fullName evidence="3">STAS/SEC14 domain-containing protein</fullName>
    </recommendedName>
</protein>
<sequence length="132" mass="15242">MARDVYEETKTHTTYWDDELEAVVHKWNNYAKGEQFREGAEAMIECTKEHGGSKILIDHRDMTGVNRDDHEYLLEDWIPRAVDAGAEYHMVVHEQSTIAEMNLDDVVDAGDVDYTSDMTSDMDEARKWIASK</sequence>
<reference evidence="1 2" key="1">
    <citation type="submission" date="2018-10" db="EMBL/GenBank/DDBJ databases">
        <title>Natronolimnobius sp. XQ-INN 246 isolated from Inner Mongolia Autonomous Region of China.</title>
        <authorList>
            <person name="Xue Q."/>
        </authorList>
    </citation>
    <scope>NUCLEOTIDE SEQUENCE [LARGE SCALE GENOMIC DNA]</scope>
    <source>
        <strain evidence="1 2">XQ-INN 246</strain>
    </source>
</reference>
<evidence type="ECO:0000313" key="2">
    <source>
        <dbReference type="Proteomes" id="UP000318864"/>
    </source>
</evidence>
<accession>A0A4S3TS76</accession>